<dbReference type="SMART" id="SM00658">
    <property type="entry name" value="RPOL8c"/>
    <property type="match status" value="1"/>
</dbReference>
<comment type="caution">
    <text evidence="5">The sequence shown here is derived from an EMBL/GenBank/DDBJ whole genome shotgun (WGS) entry which is preliminary data.</text>
</comment>
<name>A0A2K1QUS8_9PEZI</name>
<proteinExistence type="inferred from homology"/>
<dbReference type="PANTHER" id="PTHR10917:SF0">
    <property type="entry name" value="DNA-DIRECTED RNA POLYMERASES I, II, AND III SUBUNIT RPABC3"/>
    <property type="match status" value="1"/>
</dbReference>
<dbReference type="Pfam" id="PF03870">
    <property type="entry name" value="RNA_pol_Rpb8"/>
    <property type="match status" value="1"/>
</dbReference>
<dbReference type="InterPro" id="IPR012340">
    <property type="entry name" value="NA-bd_OB-fold"/>
</dbReference>
<comment type="similarity">
    <text evidence="2 4">Belongs to the eukaryotic RPB8 RNA polymerase subunit family.</text>
</comment>
<dbReference type="GO" id="GO:0006351">
    <property type="term" value="P:DNA-templated transcription"/>
    <property type="evidence" value="ECO:0007669"/>
    <property type="project" value="UniProtKB-UniRule"/>
</dbReference>
<dbReference type="GO" id="GO:0005736">
    <property type="term" value="C:RNA polymerase I complex"/>
    <property type="evidence" value="ECO:0007669"/>
    <property type="project" value="TreeGrafter"/>
</dbReference>
<organism evidence="5 6">
    <name type="scientific">Sphaceloma murrayae</name>
    <dbReference type="NCBI Taxonomy" id="2082308"/>
    <lineage>
        <taxon>Eukaryota</taxon>
        <taxon>Fungi</taxon>
        <taxon>Dikarya</taxon>
        <taxon>Ascomycota</taxon>
        <taxon>Pezizomycotina</taxon>
        <taxon>Dothideomycetes</taxon>
        <taxon>Dothideomycetidae</taxon>
        <taxon>Myriangiales</taxon>
        <taxon>Elsinoaceae</taxon>
        <taxon>Sphaceloma</taxon>
    </lineage>
</organism>
<comment type="subcellular location">
    <subcellularLocation>
        <location evidence="1">Nucleus</location>
    </subcellularLocation>
</comment>
<dbReference type="PANTHER" id="PTHR10917">
    <property type="entry name" value="DNA-DIRECTED RNA POLYMERASES I, II, AND III SUBUNIT RPABC3"/>
    <property type="match status" value="1"/>
</dbReference>
<dbReference type="EMBL" id="NKHZ01000039">
    <property type="protein sequence ID" value="PNS18812.1"/>
    <property type="molecule type" value="Genomic_DNA"/>
</dbReference>
<dbReference type="FunCoup" id="A0A2K1QUS8">
    <property type="interactions" value="764"/>
</dbReference>
<reference evidence="5 6" key="1">
    <citation type="submission" date="2017-06" db="EMBL/GenBank/DDBJ databases">
        <title>Draft genome sequence of a variant of Elsinoe murrayae.</title>
        <authorList>
            <person name="Cheng Q."/>
        </authorList>
    </citation>
    <scope>NUCLEOTIDE SEQUENCE [LARGE SCALE GENOMIC DNA]</scope>
    <source>
        <strain evidence="5 6">CQ-2017a</strain>
    </source>
</reference>
<dbReference type="GO" id="GO:0003899">
    <property type="term" value="F:DNA-directed RNA polymerase activity"/>
    <property type="evidence" value="ECO:0007669"/>
    <property type="project" value="UniProtKB-UniRule"/>
</dbReference>
<evidence type="ECO:0000256" key="2">
    <source>
        <dbReference type="ARBA" id="ARBA00008912"/>
    </source>
</evidence>
<keyword evidence="3 4" id="KW-0539">Nucleus</keyword>
<keyword evidence="6" id="KW-1185">Reference proteome</keyword>
<protein>
    <recommendedName>
        <fullName evidence="4">DNA-directed RNA polymerases I, II, and III subunit RPABC3</fullName>
    </recommendedName>
</protein>
<evidence type="ECO:0000313" key="5">
    <source>
        <dbReference type="EMBL" id="PNS18812.1"/>
    </source>
</evidence>
<sequence>MSDSHLYEDSFTITAVNSAKYDRVARVTGTSADSLTVLTLDINTELYPLSLNDPVQLLLASTLNLDGTKEDASKGWRPLAKGEEATLADMWDYVCYGKVYRFEEGTGDNIKVYVSFGGLLLYLEGPYRKLTGLRVEWVYLLLKR</sequence>
<dbReference type="Gene3D" id="2.40.50.140">
    <property type="entry name" value="Nucleic acid-binding proteins"/>
    <property type="match status" value="1"/>
</dbReference>
<evidence type="ECO:0000256" key="4">
    <source>
        <dbReference type="PIRNR" id="PIRNR000779"/>
    </source>
</evidence>
<dbReference type="SUPFAM" id="SSF50249">
    <property type="entry name" value="Nucleic acid-binding proteins"/>
    <property type="match status" value="1"/>
</dbReference>
<dbReference type="Proteomes" id="UP000243797">
    <property type="component" value="Unassembled WGS sequence"/>
</dbReference>
<dbReference type="OrthoDB" id="20018at2759"/>
<evidence type="ECO:0000256" key="1">
    <source>
        <dbReference type="ARBA" id="ARBA00004123"/>
    </source>
</evidence>
<dbReference type="STRING" id="2082308.A0A2K1QUS8"/>
<comment type="function">
    <text evidence="4">DNA-dependent RNA polymerase catalyzes the transcription of DNA into RNA using the four ribonucleoside triphosphates as substrates. Common component of RNA polymerases I, II and III which synthesize ribosomal RNA precursors, mRNA precursors and many functional non-coding RNAs, and small RNAs, such as 5S rRNA and tRNAs, respectively.</text>
</comment>
<dbReference type="InterPro" id="IPR005570">
    <property type="entry name" value="RPABC3"/>
</dbReference>
<dbReference type="GO" id="GO:0005665">
    <property type="term" value="C:RNA polymerase II, core complex"/>
    <property type="evidence" value="ECO:0007669"/>
    <property type="project" value="UniProtKB-UniRule"/>
</dbReference>
<dbReference type="PIRSF" id="PIRSF000779">
    <property type="entry name" value="RNA_pol_Rpb8"/>
    <property type="match status" value="1"/>
</dbReference>
<accession>A0A2K1QUS8</accession>
<evidence type="ECO:0000313" key="6">
    <source>
        <dbReference type="Proteomes" id="UP000243797"/>
    </source>
</evidence>
<dbReference type="GO" id="GO:0005666">
    <property type="term" value="C:RNA polymerase III complex"/>
    <property type="evidence" value="ECO:0007669"/>
    <property type="project" value="TreeGrafter"/>
</dbReference>
<evidence type="ECO:0000256" key="3">
    <source>
        <dbReference type="ARBA" id="ARBA00023242"/>
    </source>
</evidence>
<dbReference type="AlphaFoldDB" id="A0A2K1QUS8"/>
<dbReference type="FunFam" id="2.40.50.140:FF:000191">
    <property type="entry name" value="DNA-directed RNA polymerases I, II, and III subunit RPABC3"/>
    <property type="match status" value="1"/>
</dbReference>
<gene>
    <name evidence="5" type="ORF">CAC42_5351</name>
</gene>
<dbReference type="InParanoid" id="A0A2K1QUS8"/>